<dbReference type="InterPro" id="IPR050767">
    <property type="entry name" value="Sel1_AlgK"/>
</dbReference>
<comment type="similarity">
    <text evidence="1">Belongs to the sel-1 family.</text>
</comment>
<evidence type="ECO:0000256" key="2">
    <source>
        <dbReference type="SAM" id="Phobius"/>
    </source>
</evidence>
<reference evidence="3" key="1">
    <citation type="submission" date="2015-12" db="EMBL/GenBank/DDBJ databases">
        <title>De novo transcriptome assembly of four potential Pierce s Disease insect vectors from Arizona vineyards.</title>
        <authorList>
            <person name="Tassone E.E."/>
        </authorList>
    </citation>
    <scope>NUCLEOTIDE SEQUENCE</scope>
</reference>
<keyword evidence="2" id="KW-1133">Transmembrane helix</keyword>
<organism evidence="3">
    <name type="scientific">Clastoptera arizonana</name>
    <name type="common">Arizona spittle bug</name>
    <dbReference type="NCBI Taxonomy" id="38151"/>
    <lineage>
        <taxon>Eukaryota</taxon>
        <taxon>Metazoa</taxon>
        <taxon>Ecdysozoa</taxon>
        <taxon>Arthropoda</taxon>
        <taxon>Hexapoda</taxon>
        <taxon>Insecta</taxon>
        <taxon>Pterygota</taxon>
        <taxon>Neoptera</taxon>
        <taxon>Paraneoptera</taxon>
        <taxon>Hemiptera</taxon>
        <taxon>Auchenorrhyncha</taxon>
        <taxon>Cercopoidea</taxon>
        <taxon>Clastopteridae</taxon>
        <taxon>Clastoptera</taxon>
    </lineage>
</organism>
<sequence length="576" mass="64743">MLLLNATRPNKSDAYMLLERASELGNTDAKVMVAWARLLGSYLPQDIDQAKSSFEELADIGIPDGHMALGFMYAAGISVNASQARALVHYTFGAIGGNVWAQMALGYRYWSSITVPNICEKALDFYRKVANKVANEVTLSGGPMVQRVRLLEEVENPGYNSGILDNDLIEYYQLLAEKGDVQAQVGLGQLHYQGGRGVQQDPQRALHYFLQAADAGNPIAMAFLGKIYLEGSEVVKQDNDTAFKFFKKAADMGNPIGQSGLGIMYLQGNGVERDYTKAWKFFSQAADQGWVDGQLQLGIMYFNGLGIRRDYKLANKFFNLASQSGHVLAFYNLAQMHATGTGMMRSCTTAVELYKNVAERGKWGEKLMEAHQHYRDLRFNEAYLTYSLMAELGYEVAQSNAAFMLDRGEINLWSADQELYVRALMYWGRAAAQGYSAAQVKLGDYYYYGMGTSIDYETAAMHYRLASEQHHNAQAMFNLGYMHEQGLGMQQDIHLAKRCYDQAAETNTEAKIPVALALMKLSVLFSLKYFQESPWQDWFTLLSFDQVLGPNWDFYLLTVLFGLLGIILYFRRPLIH</sequence>
<protein>
    <submittedName>
        <fullName evidence="3">Uncharacterized protein</fullName>
    </submittedName>
</protein>
<accession>A0A1B6D7T2</accession>
<dbReference type="PANTHER" id="PTHR11102:SF147">
    <property type="entry name" value="SEL1L ADAPTOR SUBUNIT OF ERAD E3 UBIQUITIN LIGASE"/>
    <property type="match status" value="1"/>
</dbReference>
<dbReference type="SMART" id="SM00671">
    <property type="entry name" value="SEL1"/>
    <property type="match status" value="11"/>
</dbReference>
<keyword evidence="2" id="KW-0472">Membrane</keyword>
<dbReference type="InterPro" id="IPR006597">
    <property type="entry name" value="Sel1-like"/>
</dbReference>
<dbReference type="PANTHER" id="PTHR11102">
    <property type="entry name" value="SEL-1-LIKE PROTEIN"/>
    <property type="match status" value="1"/>
</dbReference>
<evidence type="ECO:0000256" key="1">
    <source>
        <dbReference type="ARBA" id="ARBA00038101"/>
    </source>
</evidence>
<keyword evidence="2" id="KW-0812">Transmembrane</keyword>
<dbReference type="GO" id="GO:0036503">
    <property type="term" value="P:ERAD pathway"/>
    <property type="evidence" value="ECO:0007669"/>
    <property type="project" value="TreeGrafter"/>
</dbReference>
<name>A0A1B6D7T2_9HEMI</name>
<dbReference type="AlphaFoldDB" id="A0A1B6D7T2"/>
<dbReference type="SUPFAM" id="SSF81901">
    <property type="entry name" value="HCP-like"/>
    <property type="match status" value="3"/>
</dbReference>
<dbReference type="Pfam" id="PF08238">
    <property type="entry name" value="Sel1"/>
    <property type="match status" value="12"/>
</dbReference>
<dbReference type="Gene3D" id="1.25.40.10">
    <property type="entry name" value="Tetratricopeptide repeat domain"/>
    <property type="match status" value="3"/>
</dbReference>
<gene>
    <name evidence="3" type="ORF">g.5600</name>
</gene>
<evidence type="ECO:0000313" key="3">
    <source>
        <dbReference type="EMBL" id="JAS21720.1"/>
    </source>
</evidence>
<dbReference type="InterPro" id="IPR011990">
    <property type="entry name" value="TPR-like_helical_dom_sf"/>
</dbReference>
<dbReference type="EMBL" id="GEDC01015578">
    <property type="protein sequence ID" value="JAS21720.1"/>
    <property type="molecule type" value="Transcribed_RNA"/>
</dbReference>
<feature type="transmembrane region" description="Helical" evidence="2">
    <location>
        <begin position="552"/>
        <end position="570"/>
    </location>
</feature>
<proteinExistence type="inferred from homology"/>
<dbReference type="GO" id="GO:0005789">
    <property type="term" value="C:endoplasmic reticulum membrane"/>
    <property type="evidence" value="ECO:0007669"/>
    <property type="project" value="TreeGrafter"/>
</dbReference>